<dbReference type="AlphaFoldDB" id="A0A2D0NJD6"/>
<gene>
    <name evidence="1" type="ORF">CRP01_00755</name>
</gene>
<evidence type="ECO:0008006" key="3">
    <source>
        <dbReference type="Google" id="ProtNLM"/>
    </source>
</evidence>
<dbReference type="Gene3D" id="3.90.930.1">
    <property type="match status" value="1"/>
</dbReference>
<dbReference type="RefSeq" id="WP_099148068.1">
    <property type="nucleotide sequence ID" value="NZ_PDUD01000001.1"/>
</dbReference>
<sequence length="265" mass="31724">MKTKSIDANFEFRNEYNRFNSVFYKGEPFSGTFEDGNESIQYKNGAAHGTYIIKFDNGNLQAKEEYEEGNCIGGEWYHENGKLSTKWSENFEYTRWNAEGILVQKKNVYYFQNGQISHIQNDQTIVYYSPEGDEVYRRGIGKTNEGKHIQNVEYNHLMMDKWFYELLKEVPCENSDGNRIHWIHRWTWEIFEKDQKRYFEIVSKLINHPNEKVRIHYCNLVALQKFVDYLEPENESNREAFRLIKANLEKHDKINPNRKTKEVNL</sequence>
<dbReference type="SUPFAM" id="SSF82185">
    <property type="entry name" value="Histone H3 K4-specific methyltransferase SET7/9 N-terminal domain"/>
    <property type="match status" value="1"/>
</dbReference>
<dbReference type="Proteomes" id="UP000223913">
    <property type="component" value="Unassembled WGS sequence"/>
</dbReference>
<evidence type="ECO:0000313" key="2">
    <source>
        <dbReference type="Proteomes" id="UP000223913"/>
    </source>
</evidence>
<protein>
    <recommendedName>
        <fullName evidence="3">MORN repeat variant</fullName>
    </recommendedName>
</protein>
<name>A0A2D0NJD6_FLAN2</name>
<dbReference type="OrthoDB" id="659070at2"/>
<proteinExistence type="predicted"/>
<evidence type="ECO:0000313" key="1">
    <source>
        <dbReference type="EMBL" id="PHN08476.1"/>
    </source>
</evidence>
<dbReference type="EMBL" id="PDUD01000001">
    <property type="protein sequence ID" value="PHN08476.1"/>
    <property type="molecule type" value="Genomic_DNA"/>
</dbReference>
<organism evidence="1 2">
    <name type="scientific">Flavilitoribacter nigricans (strain ATCC 23147 / DSM 23189 / NBRC 102662 / NCIMB 1420 / SS-2)</name>
    <name type="common">Lewinella nigricans</name>
    <dbReference type="NCBI Taxonomy" id="1122177"/>
    <lineage>
        <taxon>Bacteria</taxon>
        <taxon>Pseudomonadati</taxon>
        <taxon>Bacteroidota</taxon>
        <taxon>Saprospiria</taxon>
        <taxon>Saprospirales</taxon>
        <taxon>Lewinellaceae</taxon>
        <taxon>Flavilitoribacter</taxon>
    </lineage>
</organism>
<reference evidence="1 2" key="1">
    <citation type="submission" date="2017-10" db="EMBL/GenBank/DDBJ databases">
        <title>The draft genome sequence of Lewinella nigricans NBRC 102662.</title>
        <authorList>
            <person name="Wang K."/>
        </authorList>
    </citation>
    <scope>NUCLEOTIDE SEQUENCE [LARGE SCALE GENOMIC DNA]</scope>
    <source>
        <strain evidence="1 2">NBRC 102662</strain>
    </source>
</reference>
<keyword evidence="2" id="KW-1185">Reference proteome</keyword>
<comment type="caution">
    <text evidence="1">The sequence shown here is derived from an EMBL/GenBank/DDBJ whole genome shotgun (WGS) entry which is preliminary data.</text>
</comment>
<accession>A0A2D0NJD6</accession>